<comment type="caution">
    <text evidence="2">The sequence shown here is derived from an EMBL/GenBank/DDBJ whole genome shotgun (WGS) entry which is preliminary data.</text>
</comment>
<dbReference type="PANTHER" id="PTHR42951">
    <property type="entry name" value="METALLO-BETA-LACTAMASE DOMAIN-CONTAINING"/>
    <property type="match status" value="1"/>
</dbReference>
<feature type="domain" description="Metallo-beta-lactamase" evidence="1">
    <location>
        <begin position="18"/>
        <end position="223"/>
    </location>
</feature>
<organism evidence="2 3">
    <name type="scientific">Rhodocytophaga aerolata</name>
    <dbReference type="NCBI Taxonomy" id="455078"/>
    <lineage>
        <taxon>Bacteria</taxon>
        <taxon>Pseudomonadati</taxon>
        <taxon>Bacteroidota</taxon>
        <taxon>Cytophagia</taxon>
        <taxon>Cytophagales</taxon>
        <taxon>Rhodocytophagaceae</taxon>
        <taxon>Rhodocytophaga</taxon>
    </lineage>
</organism>
<dbReference type="SUPFAM" id="SSF56281">
    <property type="entry name" value="Metallo-hydrolase/oxidoreductase"/>
    <property type="match status" value="1"/>
</dbReference>
<dbReference type="EMBL" id="JAUKPO010000002">
    <property type="protein sequence ID" value="MDO1445764.1"/>
    <property type="molecule type" value="Genomic_DNA"/>
</dbReference>
<dbReference type="Pfam" id="PF00753">
    <property type="entry name" value="Lactamase_B"/>
    <property type="match status" value="1"/>
</dbReference>
<evidence type="ECO:0000313" key="3">
    <source>
        <dbReference type="Proteomes" id="UP001168528"/>
    </source>
</evidence>
<protein>
    <submittedName>
        <fullName evidence="2">MBL fold metallo-hydrolase</fullName>
    </submittedName>
</protein>
<accession>A0ABT8R307</accession>
<dbReference type="RefSeq" id="WP_302036563.1">
    <property type="nucleotide sequence ID" value="NZ_JAUKPO010000002.1"/>
</dbReference>
<keyword evidence="3" id="KW-1185">Reference proteome</keyword>
<reference evidence="2" key="1">
    <citation type="submission" date="2023-07" db="EMBL/GenBank/DDBJ databases">
        <title>The genome sequence of Rhodocytophaga aerolata KACC 12507.</title>
        <authorList>
            <person name="Zhang X."/>
        </authorList>
    </citation>
    <scope>NUCLEOTIDE SEQUENCE</scope>
    <source>
        <strain evidence="2">KACC 12507</strain>
    </source>
</reference>
<dbReference type="InterPro" id="IPR001279">
    <property type="entry name" value="Metallo-B-lactamas"/>
</dbReference>
<dbReference type="InterPro" id="IPR050855">
    <property type="entry name" value="NDM-1-like"/>
</dbReference>
<proteinExistence type="predicted"/>
<dbReference type="Proteomes" id="UP001168528">
    <property type="component" value="Unassembled WGS sequence"/>
</dbReference>
<sequence length="247" mass="28128">MQVHVLEVKFGFNGKEDTLYPVVLRKEKEMMLVDCGYTGFMPMIEQAASLQGLSLQHLTGILITHHDIDHMGGLAEFKEKYPQAVIYSSAIEQKYISGKAKSLRLQQAEELYHTLPEDQKAGAQYFQEMLRKMQTVPVDRTLPENASELFLEEVRIIPTPGHMPGHISLYLEESQTLITADAVVYENDELEIANPHFTLDLPAAVRSVEKLQQVAIRKLICYHGGIVEQNIQQKLQTLLRKYTSFLE</sequence>
<gene>
    <name evidence="2" type="ORF">Q0590_05855</name>
</gene>
<name>A0ABT8R307_9BACT</name>
<dbReference type="SMART" id="SM00849">
    <property type="entry name" value="Lactamase_B"/>
    <property type="match status" value="1"/>
</dbReference>
<evidence type="ECO:0000259" key="1">
    <source>
        <dbReference type="SMART" id="SM00849"/>
    </source>
</evidence>
<dbReference type="PANTHER" id="PTHR42951:SF15">
    <property type="entry name" value="METALLO-BETA-LACTAMASE SUPERFAMILY PROTEIN"/>
    <property type="match status" value="1"/>
</dbReference>
<dbReference type="InterPro" id="IPR036866">
    <property type="entry name" value="RibonucZ/Hydroxyglut_hydro"/>
</dbReference>
<dbReference type="Gene3D" id="3.60.15.10">
    <property type="entry name" value="Ribonuclease Z/Hydroxyacylglutathione hydrolase-like"/>
    <property type="match status" value="1"/>
</dbReference>
<evidence type="ECO:0000313" key="2">
    <source>
        <dbReference type="EMBL" id="MDO1445764.1"/>
    </source>
</evidence>
<dbReference type="CDD" id="cd07721">
    <property type="entry name" value="yflN-like_MBL-fold"/>
    <property type="match status" value="1"/>
</dbReference>